<reference evidence="2" key="1">
    <citation type="journal article" date="2021" name="Proc. Natl. Acad. Sci. U.S.A.">
        <title>A Catalog of Tens of Thousands of Viruses from Human Metagenomes Reveals Hidden Associations with Chronic Diseases.</title>
        <authorList>
            <person name="Tisza M.J."/>
            <person name="Buck C.B."/>
        </authorList>
    </citation>
    <scope>NUCLEOTIDE SEQUENCE</scope>
    <source>
        <strain evidence="2">CtpeS3</strain>
    </source>
</reference>
<organism evidence="2">
    <name type="scientific">virus sp. ctpeS3</name>
    <dbReference type="NCBI Taxonomy" id="2826815"/>
    <lineage>
        <taxon>Viruses</taxon>
    </lineage>
</organism>
<accession>A0A8S5R965</accession>
<keyword evidence="1" id="KW-1133">Transmembrane helix</keyword>
<evidence type="ECO:0000256" key="1">
    <source>
        <dbReference type="SAM" id="Phobius"/>
    </source>
</evidence>
<evidence type="ECO:0000313" key="2">
    <source>
        <dbReference type="EMBL" id="DAE27699.1"/>
    </source>
</evidence>
<protein>
    <submittedName>
        <fullName evidence="2">Uncharacterized protein</fullName>
    </submittedName>
</protein>
<feature type="transmembrane region" description="Helical" evidence="1">
    <location>
        <begin position="12"/>
        <end position="32"/>
    </location>
</feature>
<keyword evidence="1" id="KW-0812">Transmembrane</keyword>
<dbReference type="EMBL" id="BK015845">
    <property type="protein sequence ID" value="DAE27699.1"/>
    <property type="molecule type" value="Genomic_DNA"/>
</dbReference>
<sequence>MYEKKNFKREILHRLWLFDFRGYGICIFPWIIGGIRN</sequence>
<name>A0A8S5R965_9VIRU</name>
<keyword evidence="1" id="KW-0472">Membrane</keyword>
<proteinExistence type="predicted"/>